<reference evidence="3 4" key="1">
    <citation type="submission" date="2019-03" db="EMBL/GenBank/DDBJ databases">
        <title>Nematode-trapping fungi genome.</title>
        <authorList>
            <person name="Vidal-Diez De Ulzurrun G."/>
        </authorList>
    </citation>
    <scope>NUCLEOTIDE SEQUENCE [LARGE SCALE GENOMIC DNA]</scope>
    <source>
        <strain evidence="3 4">TWF154</strain>
    </source>
</reference>
<dbReference type="SUPFAM" id="SSF75304">
    <property type="entry name" value="Amidase signature (AS) enzymes"/>
    <property type="match status" value="1"/>
</dbReference>
<dbReference type="Gene3D" id="3.90.1300.10">
    <property type="entry name" value="Amidase signature (AS) domain"/>
    <property type="match status" value="1"/>
</dbReference>
<dbReference type="OrthoDB" id="5423360at2759"/>
<dbReference type="EMBL" id="SOZJ01000002">
    <property type="protein sequence ID" value="TGJ72629.1"/>
    <property type="molecule type" value="Genomic_DNA"/>
</dbReference>
<feature type="domain" description="Scytalone dehydratase-like protein Arp1 N-terminal" evidence="2">
    <location>
        <begin position="114"/>
        <end position="209"/>
    </location>
</feature>
<organism evidence="3 4">
    <name type="scientific">Orbilia oligospora</name>
    <name type="common">Nematode-trapping fungus</name>
    <name type="synonym">Arthrobotrys oligospora</name>
    <dbReference type="NCBI Taxonomy" id="2813651"/>
    <lineage>
        <taxon>Eukaryota</taxon>
        <taxon>Fungi</taxon>
        <taxon>Dikarya</taxon>
        <taxon>Ascomycota</taxon>
        <taxon>Pezizomycotina</taxon>
        <taxon>Orbiliomycetes</taxon>
        <taxon>Orbiliales</taxon>
        <taxon>Orbiliaceae</taxon>
        <taxon>Orbilia</taxon>
    </lineage>
</organism>
<dbReference type="Pfam" id="PF01425">
    <property type="entry name" value="Amidase"/>
    <property type="match status" value="1"/>
</dbReference>
<feature type="domain" description="Amidase" evidence="1">
    <location>
        <begin position="268"/>
        <end position="437"/>
    </location>
</feature>
<gene>
    <name evidence="3" type="ORF">EYR41_004510</name>
</gene>
<evidence type="ECO:0000259" key="2">
    <source>
        <dbReference type="Pfam" id="PF26053"/>
    </source>
</evidence>
<evidence type="ECO:0000313" key="4">
    <source>
        <dbReference type="Proteomes" id="UP000297595"/>
    </source>
</evidence>
<dbReference type="PANTHER" id="PTHR46310">
    <property type="entry name" value="AMIDASE 1"/>
    <property type="match status" value="1"/>
</dbReference>
<protein>
    <submittedName>
        <fullName evidence="3">Uncharacterized protein</fullName>
    </submittedName>
</protein>
<evidence type="ECO:0000259" key="1">
    <source>
        <dbReference type="Pfam" id="PF01425"/>
    </source>
</evidence>
<sequence length="715" mass="79566">MIPFFNVRIKPWRRLVAISLAVLTIRASTCFASTLWTRSSIKPHFSTETFPRPKNPSAIRLNQPEHFVIMDGFKELHKSALKQYCVVEIGSVAYFVRNRVEKTLPEEYTSVLPPLSIVPAVLINAQAGSPITRDFLEKSISTFSAIDDVFTLDFIKNGIIIAQVGRDETSTQVSSELQNYLTSKNIGLLFSRPTSHLEAPLPQGPYVLRGRNIHQPWRLYEDHLRAFVTAVFPADDGNPHGFQPLRAGAYNGLYPVVAVPSRIYYPATKDKPLNGKRITVKDIYFLAGIKKTLGSRAYTECYGPDEETSQFIQELIDQGAIILGKTKMGAYAGSEIPPEKCIDYFAPWNPRGDGYQGPSGSSSGAGATVAGYDWVDLSLGGDTSGSIRMPAASYGLWGLKGTDQAFPMKNIMPNVEAFDSIGILGRSPQELVNILKASGFASLSQAKLPSKIYYLTDWFPMKNDAQQAMVESFLKILENYIGIKHEKVSIAAEWLKSGPEGVRHLTVVEFLEKTGYYPNHYDGYHVYDKFRSDYQKKFGKKPYTSPFMERRWNRGKESSPENRQRSIDEMKVFRDWIFKTFLETEADGISGPIMLIPLGRPGNNPRDVVPPAGPEFAPTAYDSIFFSSVVGIPQAIIPIGQNPYQSRASGNTEYAPIVASFAGVRGSDLILIELAQKALERAGWPTIVQTGPNIFDLGESQNHPERIIRETSKLS</sequence>
<dbReference type="Proteomes" id="UP000297595">
    <property type="component" value="Unassembled WGS sequence"/>
</dbReference>
<accession>A0A7C8KI95</accession>
<dbReference type="InterPro" id="IPR036928">
    <property type="entry name" value="AS_sf"/>
</dbReference>
<evidence type="ECO:0000313" key="3">
    <source>
        <dbReference type="EMBL" id="TGJ72629.1"/>
    </source>
</evidence>
<dbReference type="AlphaFoldDB" id="A0A7C8KI95"/>
<name>A0A7C8KI95_ORBOL</name>
<comment type="caution">
    <text evidence="3">The sequence shown here is derived from an EMBL/GenBank/DDBJ whole genome shotgun (WGS) entry which is preliminary data.</text>
</comment>
<dbReference type="InterPro" id="IPR023631">
    <property type="entry name" value="Amidase_dom"/>
</dbReference>
<dbReference type="PANTHER" id="PTHR46310:SF7">
    <property type="entry name" value="AMIDASE 1"/>
    <property type="match status" value="1"/>
</dbReference>
<dbReference type="InterPro" id="IPR058329">
    <property type="entry name" value="Arp1_N"/>
</dbReference>
<dbReference type="Pfam" id="PF26053">
    <property type="entry name" value="DUF8016"/>
    <property type="match status" value="1"/>
</dbReference>
<proteinExistence type="predicted"/>